<evidence type="ECO:0000256" key="1">
    <source>
        <dbReference type="ARBA" id="ARBA00005417"/>
    </source>
</evidence>
<dbReference type="InterPro" id="IPR027417">
    <property type="entry name" value="P-loop_NTPase"/>
</dbReference>
<evidence type="ECO:0000313" key="8">
    <source>
        <dbReference type="Proteomes" id="UP000597507"/>
    </source>
</evidence>
<keyword evidence="2" id="KW-0813">Transport</keyword>
<evidence type="ECO:0000256" key="4">
    <source>
        <dbReference type="ARBA" id="ARBA00022840"/>
    </source>
</evidence>
<organism evidence="7 8">
    <name type="scientific">Caldovatus sediminis</name>
    <dbReference type="NCBI Taxonomy" id="2041189"/>
    <lineage>
        <taxon>Bacteria</taxon>
        <taxon>Pseudomonadati</taxon>
        <taxon>Pseudomonadota</taxon>
        <taxon>Alphaproteobacteria</taxon>
        <taxon>Acetobacterales</taxon>
        <taxon>Roseomonadaceae</taxon>
        <taxon>Caldovatus</taxon>
    </lineage>
</organism>
<dbReference type="SUPFAM" id="SSF52540">
    <property type="entry name" value="P-loop containing nucleoside triphosphate hydrolases"/>
    <property type="match status" value="1"/>
</dbReference>
<dbReference type="GO" id="GO:0005524">
    <property type="term" value="F:ATP binding"/>
    <property type="evidence" value="ECO:0007669"/>
    <property type="project" value="UniProtKB-KW"/>
</dbReference>
<dbReference type="Gene3D" id="3.40.50.300">
    <property type="entry name" value="P-loop containing nucleotide triphosphate hydrolases"/>
    <property type="match status" value="1"/>
</dbReference>
<dbReference type="PROSITE" id="PS50893">
    <property type="entry name" value="ABC_TRANSPORTER_2"/>
    <property type="match status" value="1"/>
</dbReference>
<evidence type="ECO:0000259" key="6">
    <source>
        <dbReference type="PROSITE" id="PS50893"/>
    </source>
</evidence>
<comment type="similarity">
    <text evidence="1">Belongs to the ABC transporter superfamily.</text>
</comment>
<dbReference type="InterPro" id="IPR003439">
    <property type="entry name" value="ABC_transporter-like_ATP-bd"/>
</dbReference>
<evidence type="ECO:0000256" key="3">
    <source>
        <dbReference type="ARBA" id="ARBA00022741"/>
    </source>
</evidence>
<feature type="domain" description="ABC transporter" evidence="6">
    <location>
        <begin position="2"/>
        <end position="235"/>
    </location>
</feature>
<reference evidence="7 8" key="1">
    <citation type="journal article" date="2014" name="Int. J. Syst. Evol. Microbiol.">
        <title>Complete genome sequence of Corynebacterium casei LMG S-19264T (=DSM 44701T), isolated from a smear-ripened cheese.</title>
        <authorList>
            <consortium name="US DOE Joint Genome Institute (JGI-PGF)"/>
            <person name="Walter F."/>
            <person name="Albersmeier A."/>
            <person name="Kalinowski J."/>
            <person name="Ruckert C."/>
        </authorList>
    </citation>
    <scope>NUCLEOTIDE SEQUENCE [LARGE SCALE GENOMIC DNA]</scope>
    <source>
        <strain evidence="7 8">CGMCC 1.16330</strain>
    </source>
</reference>
<dbReference type="InterPro" id="IPR017871">
    <property type="entry name" value="ABC_transporter-like_CS"/>
</dbReference>
<dbReference type="AlphaFoldDB" id="A0A8J3ECQ6"/>
<dbReference type="PROSITE" id="PS00211">
    <property type="entry name" value="ABC_TRANSPORTER_1"/>
    <property type="match status" value="1"/>
</dbReference>
<keyword evidence="8" id="KW-1185">Reference proteome</keyword>
<accession>A0A8J3ECQ6</accession>
<gene>
    <name evidence="7" type="ORF">GCM10010964_10270</name>
</gene>
<protein>
    <submittedName>
        <fullName evidence="7">ABC transporter ATP-binding protein</fullName>
    </submittedName>
</protein>
<sequence>MLEVQDLRVAYGAVQALQGVTLGATAGRITAVLGANGAGKSSLLRAISGIAPVAGGRILLDGRDITALPAPARARLGLAHAMEGRRLFRQLSVEENLRLAWNFGSRNVPLDQAMAEVQQRFPILGERARTPAGLLSGGQQQMLILSCATIRGPRYLLLDEPSLGLAPIIVRQIYAFITDYTRHSRTTVVIAEQMATLALKVSDRAYVLRRGRLVLEGSSADLLAGGPEGTLVANYL</sequence>
<dbReference type="Proteomes" id="UP000597507">
    <property type="component" value="Unassembled WGS sequence"/>
</dbReference>
<comment type="caution">
    <text evidence="7">The sequence shown here is derived from an EMBL/GenBank/DDBJ whole genome shotgun (WGS) entry which is preliminary data.</text>
</comment>
<dbReference type="GO" id="GO:0015658">
    <property type="term" value="F:branched-chain amino acid transmembrane transporter activity"/>
    <property type="evidence" value="ECO:0007669"/>
    <property type="project" value="TreeGrafter"/>
</dbReference>
<proteinExistence type="inferred from homology"/>
<evidence type="ECO:0000256" key="2">
    <source>
        <dbReference type="ARBA" id="ARBA00022448"/>
    </source>
</evidence>
<dbReference type="PANTHER" id="PTHR43820">
    <property type="entry name" value="HIGH-AFFINITY BRANCHED-CHAIN AMINO ACID TRANSPORT ATP-BINDING PROTEIN LIVF"/>
    <property type="match status" value="1"/>
</dbReference>
<dbReference type="InterPro" id="IPR003593">
    <property type="entry name" value="AAA+_ATPase"/>
</dbReference>
<dbReference type="InterPro" id="IPR052156">
    <property type="entry name" value="BCAA_Transport_ATP-bd_LivF"/>
</dbReference>
<dbReference type="Pfam" id="PF00005">
    <property type="entry name" value="ABC_tran"/>
    <property type="match status" value="1"/>
</dbReference>
<name>A0A8J3ECQ6_9PROT</name>
<dbReference type="PANTHER" id="PTHR43820:SF4">
    <property type="entry name" value="HIGH-AFFINITY BRANCHED-CHAIN AMINO ACID TRANSPORT ATP-BINDING PROTEIN LIVF"/>
    <property type="match status" value="1"/>
</dbReference>
<keyword evidence="5" id="KW-0029">Amino-acid transport</keyword>
<dbReference type="GO" id="GO:0016887">
    <property type="term" value="F:ATP hydrolysis activity"/>
    <property type="evidence" value="ECO:0007669"/>
    <property type="project" value="InterPro"/>
</dbReference>
<dbReference type="GO" id="GO:0015807">
    <property type="term" value="P:L-amino acid transport"/>
    <property type="evidence" value="ECO:0007669"/>
    <property type="project" value="TreeGrafter"/>
</dbReference>
<dbReference type="RefSeq" id="WP_188898911.1">
    <property type="nucleotide sequence ID" value="NZ_BMKS01000002.1"/>
</dbReference>
<keyword evidence="3" id="KW-0547">Nucleotide-binding</keyword>
<dbReference type="CDD" id="cd03224">
    <property type="entry name" value="ABC_TM1139_LivF_branched"/>
    <property type="match status" value="1"/>
</dbReference>
<evidence type="ECO:0000313" key="7">
    <source>
        <dbReference type="EMBL" id="GGG24077.1"/>
    </source>
</evidence>
<evidence type="ECO:0000256" key="5">
    <source>
        <dbReference type="ARBA" id="ARBA00022970"/>
    </source>
</evidence>
<dbReference type="EMBL" id="BMKS01000002">
    <property type="protein sequence ID" value="GGG24077.1"/>
    <property type="molecule type" value="Genomic_DNA"/>
</dbReference>
<keyword evidence="4 7" id="KW-0067">ATP-binding</keyword>
<dbReference type="SMART" id="SM00382">
    <property type="entry name" value="AAA"/>
    <property type="match status" value="1"/>
</dbReference>